<name>A0AAW1G6K0_ZOAVI</name>
<keyword evidence="1" id="KW-0863">Zinc-finger</keyword>
<proteinExistence type="predicted"/>
<reference evidence="4 5" key="1">
    <citation type="journal article" date="2024" name="Genome Biol. Evol.">
        <title>Chromosome-level genome assembly of the viviparous eelpout Zoarces viviparus.</title>
        <authorList>
            <person name="Fuhrmann N."/>
            <person name="Brasseur M.V."/>
            <person name="Bakowski C.E."/>
            <person name="Podsiadlowski L."/>
            <person name="Prost S."/>
            <person name="Krehenwinkel H."/>
            <person name="Mayer C."/>
        </authorList>
    </citation>
    <scope>NUCLEOTIDE SEQUENCE [LARGE SCALE GENOMIC DNA]</scope>
    <source>
        <strain evidence="4">NO-MEL_2022_Ind0_liver</strain>
    </source>
</reference>
<evidence type="ECO:0000313" key="5">
    <source>
        <dbReference type="Proteomes" id="UP001488805"/>
    </source>
</evidence>
<accession>A0AAW1G6K0</accession>
<protein>
    <recommendedName>
        <fullName evidence="3">CCHC-type domain-containing protein</fullName>
    </recommendedName>
</protein>
<dbReference type="SUPFAM" id="SSF57756">
    <property type="entry name" value="Retrovirus zinc finger-like domains"/>
    <property type="match status" value="1"/>
</dbReference>
<keyword evidence="5" id="KW-1185">Reference proteome</keyword>
<dbReference type="InterPro" id="IPR036875">
    <property type="entry name" value="Znf_CCHC_sf"/>
</dbReference>
<sequence>MKAVEQFQAASDMLHPTRKEPIASVPARPGVPHQKGPKPANPHSGPPHRIVNPPWQQRGFLNPKARQCYRCGKVGHISWQCEKPDELMPTAESASSPHVHFAALLGEWGDRRPTCPVMVNERDVEALLNSGSARNLIHNSVLEASAPAHGDPVPVVCVHGDTHVSNHGNKADNH</sequence>
<keyword evidence="1" id="KW-0479">Metal-binding</keyword>
<dbReference type="AlphaFoldDB" id="A0AAW1G6K0"/>
<dbReference type="InterPro" id="IPR001878">
    <property type="entry name" value="Znf_CCHC"/>
</dbReference>
<evidence type="ECO:0000256" key="2">
    <source>
        <dbReference type="SAM" id="MobiDB-lite"/>
    </source>
</evidence>
<feature type="region of interest" description="Disordered" evidence="2">
    <location>
        <begin position="1"/>
        <end position="52"/>
    </location>
</feature>
<evidence type="ECO:0000313" key="4">
    <source>
        <dbReference type="EMBL" id="KAK9541968.1"/>
    </source>
</evidence>
<feature type="domain" description="CCHC-type" evidence="3">
    <location>
        <begin position="68"/>
        <end position="83"/>
    </location>
</feature>
<evidence type="ECO:0000259" key="3">
    <source>
        <dbReference type="PROSITE" id="PS50158"/>
    </source>
</evidence>
<dbReference type="Proteomes" id="UP001488805">
    <property type="component" value="Unassembled WGS sequence"/>
</dbReference>
<dbReference type="GO" id="GO:0008270">
    <property type="term" value="F:zinc ion binding"/>
    <property type="evidence" value="ECO:0007669"/>
    <property type="project" value="UniProtKB-KW"/>
</dbReference>
<gene>
    <name evidence="4" type="ORF">VZT92_001976</name>
</gene>
<dbReference type="SUPFAM" id="SSF50630">
    <property type="entry name" value="Acid proteases"/>
    <property type="match status" value="1"/>
</dbReference>
<dbReference type="EMBL" id="JBCEZU010000002">
    <property type="protein sequence ID" value="KAK9541968.1"/>
    <property type="molecule type" value="Genomic_DNA"/>
</dbReference>
<keyword evidence="1" id="KW-0862">Zinc</keyword>
<comment type="caution">
    <text evidence="4">The sequence shown here is derived from an EMBL/GenBank/DDBJ whole genome shotgun (WGS) entry which is preliminary data.</text>
</comment>
<evidence type="ECO:0000256" key="1">
    <source>
        <dbReference type="PROSITE-ProRule" id="PRU00047"/>
    </source>
</evidence>
<organism evidence="4 5">
    <name type="scientific">Zoarces viviparus</name>
    <name type="common">Viviparous eelpout</name>
    <name type="synonym">Blennius viviparus</name>
    <dbReference type="NCBI Taxonomy" id="48416"/>
    <lineage>
        <taxon>Eukaryota</taxon>
        <taxon>Metazoa</taxon>
        <taxon>Chordata</taxon>
        <taxon>Craniata</taxon>
        <taxon>Vertebrata</taxon>
        <taxon>Euteleostomi</taxon>
        <taxon>Actinopterygii</taxon>
        <taxon>Neopterygii</taxon>
        <taxon>Teleostei</taxon>
        <taxon>Neoteleostei</taxon>
        <taxon>Acanthomorphata</taxon>
        <taxon>Eupercaria</taxon>
        <taxon>Perciformes</taxon>
        <taxon>Cottioidei</taxon>
        <taxon>Zoarcales</taxon>
        <taxon>Zoarcidae</taxon>
        <taxon>Zoarcinae</taxon>
        <taxon>Zoarces</taxon>
    </lineage>
</organism>
<dbReference type="InterPro" id="IPR021109">
    <property type="entry name" value="Peptidase_aspartic_dom_sf"/>
</dbReference>
<dbReference type="PROSITE" id="PS50158">
    <property type="entry name" value="ZF_CCHC"/>
    <property type="match status" value="1"/>
</dbReference>
<dbReference type="SMART" id="SM00343">
    <property type="entry name" value="ZnF_C2HC"/>
    <property type="match status" value="1"/>
</dbReference>
<dbReference type="GO" id="GO:0003676">
    <property type="term" value="F:nucleic acid binding"/>
    <property type="evidence" value="ECO:0007669"/>
    <property type="project" value="InterPro"/>
</dbReference>
<dbReference type="Gene3D" id="4.10.60.10">
    <property type="entry name" value="Zinc finger, CCHC-type"/>
    <property type="match status" value="1"/>
</dbReference>